<protein>
    <recommendedName>
        <fullName evidence="1">MACPF domain-containing protein</fullName>
    </recommendedName>
</protein>
<dbReference type="OrthoDB" id="4250793at2759"/>
<reference evidence="2 3" key="1">
    <citation type="journal article" date="2019" name="Nat. Ecol. Evol.">
        <title>Megaphylogeny resolves global patterns of mushroom evolution.</title>
        <authorList>
            <person name="Varga T."/>
            <person name="Krizsan K."/>
            <person name="Foldi C."/>
            <person name="Dima B."/>
            <person name="Sanchez-Garcia M."/>
            <person name="Sanchez-Ramirez S."/>
            <person name="Szollosi G.J."/>
            <person name="Szarkandi J.G."/>
            <person name="Papp V."/>
            <person name="Albert L."/>
            <person name="Andreopoulos W."/>
            <person name="Angelini C."/>
            <person name="Antonin V."/>
            <person name="Barry K.W."/>
            <person name="Bougher N.L."/>
            <person name="Buchanan P."/>
            <person name="Buyck B."/>
            <person name="Bense V."/>
            <person name="Catcheside P."/>
            <person name="Chovatia M."/>
            <person name="Cooper J."/>
            <person name="Damon W."/>
            <person name="Desjardin D."/>
            <person name="Finy P."/>
            <person name="Geml J."/>
            <person name="Haridas S."/>
            <person name="Hughes K."/>
            <person name="Justo A."/>
            <person name="Karasinski D."/>
            <person name="Kautmanova I."/>
            <person name="Kiss B."/>
            <person name="Kocsube S."/>
            <person name="Kotiranta H."/>
            <person name="LaButti K.M."/>
            <person name="Lechner B.E."/>
            <person name="Liimatainen K."/>
            <person name="Lipzen A."/>
            <person name="Lukacs Z."/>
            <person name="Mihaltcheva S."/>
            <person name="Morgado L.N."/>
            <person name="Niskanen T."/>
            <person name="Noordeloos M.E."/>
            <person name="Ohm R.A."/>
            <person name="Ortiz-Santana B."/>
            <person name="Ovrebo C."/>
            <person name="Racz N."/>
            <person name="Riley R."/>
            <person name="Savchenko A."/>
            <person name="Shiryaev A."/>
            <person name="Soop K."/>
            <person name="Spirin V."/>
            <person name="Szebenyi C."/>
            <person name="Tomsovsky M."/>
            <person name="Tulloss R.E."/>
            <person name="Uehling J."/>
            <person name="Grigoriev I.V."/>
            <person name="Vagvolgyi C."/>
            <person name="Papp T."/>
            <person name="Martin F.M."/>
            <person name="Miettinen O."/>
            <person name="Hibbett D.S."/>
            <person name="Nagy L.G."/>
        </authorList>
    </citation>
    <scope>NUCLEOTIDE SEQUENCE [LARGE SCALE GENOMIC DNA]</scope>
    <source>
        <strain evidence="2 3">CBS 962.96</strain>
    </source>
</reference>
<organism evidence="2 3">
    <name type="scientific">Dendrothele bispora (strain CBS 962.96)</name>
    <dbReference type="NCBI Taxonomy" id="1314807"/>
    <lineage>
        <taxon>Eukaryota</taxon>
        <taxon>Fungi</taxon>
        <taxon>Dikarya</taxon>
        <taxon>Basidiomycota</taxon>
        <taxon>Agaricomycotina</taxon>
        <taxon>Agaricomycetes</taxon>
        <taxon>Agaricomycetidae</taxon>
        <taxon>Agaricales</taxon>
        <taxon>Agaricales incertae sedis</taxon>
        <taxon>Dendrothele</taxon>
    </lineage>
</organism>
<feature type="domain" description="MACPF" evidence="1">
    <location>
        <begin position="47"/>
        <end position="93"/>
    </location>
</feature>
<dbReference type="EMBL" id="ML179916">
    <property type="protein sequence ID" value="THU80323.1"/>
    <property type="molecule type" value="Genomic_DNA"/>
</dbReference>
<dbReference type="Pfam" id="PF01823">
    <property type="entry name" value="MACPF"/>
    <property type="match status" value="1"/>
</dbReference>
<accession>A0A4S8KWW3</accession>
<evidence type="ECO:0000313" key="2">
    <source>
        <dbReference type="EMBL" id="THU80323.1"/>
    </source>
</evidence>
<keyword evidence="3" id="KW-1185">Reference proteome</keyword>
<proteinExistence type="predicted"/>
<feature type="non-terminal residue" evidence="2">
    <location>
        <position position="320"/>
    </location>
</feature>
<dbReference type="AlphaFoldDB" id="A0A4S8KWW3"/>
<gene>
    <name evidence="2" type="ORF">K435DRAFT_736321</name>
</gene>
<sequence>MSVTGGPSVALATEKHHRRNVQYAYYCYSDNKYLAFLKDYGGLLDVDSILQAIRALPTPFNSTNSQVVQKYKDFFQRFGTHVIVKVNYGAHLQLVPDYDGIPSGGTHDFNIKSATSFKKYQELKQHLNSIYGGDGTLAKLLVTAPTYTTFEKWRDTSQPKTVLLSFVVEELWSLMKGSLNNEISAFGTTIQQAFEWIVNNPKVHKTVVALIIESDWAEFGLLTPSAIIVMGDKIPEMTEHNEMKLTWGKEKSHKSGRQQIDFYVINDGYPIDFYISHGRNGGGDGNGSARINMEGETYINDQLTDNNYNTMWFYQKGVSP</sequence>
<dbReference type="InterPro" id="IPR020864">
    <property type="entry name" value="MACPF"/>
</dbReference>
<evidence type="ECO:0000259" key="1">
    <source>
        <dbReference type="Pfam" id="PF01823"/>
    </source>
</evidence>
<name>A0A4S8KWW3_DENBC</name>
<dbReference type="Proteomes" id="UP000297245">
    <property type="component" value="Unassembled WGS sequence"/>
</dbReference>
<evidence type="ECO:0000313" key="3">
    <source>
        <dbReference type="Proteomes" id="UP000297245"/>
    </source>
</evidence>